<protein>
    <recommendedName>
        <fullName evidence="2">Deoxyguanosinetriphosphate triphosphohydrolase-like protein</fullName>
    </recommendedName>
</protein>
<dbReference type="InterPro" id="IPR023023">
    <property type="entry name" value="dNTPase_2"/>
</dbReference>
<dbReference type="GO" id="GO:0008832">
    <property type="term" value="F:dGTPase activity"/>
    <property type="evidence" value="ECO:0007669"/>
    <property type="project" value="TreeGrafter"/>
</dbReference>
<dbReference type="HAMAP" id="MF_01212">
    <property type="entry name" value="dGTPase_type2"/>
    <property type="match status" value="1"/>
</dbReference>
<gene>
    <name evidence="4" type="primary">dgt_1</name>
    <name evidence="4" type="ORF">Pla52o_30730</name>
</gene>
<accession>A0A5C6CD84</accession>
<dbReference type="CDD" id="cd00077">
    <property type="entry name" value="HDc"/>
    <property type="match status" value="1"/>
</dbReference>
<dbReference type="InterPro" id="IPR006674">
    <property type="entry name" value="HD_domain"/>
</dbReference>
<evidence type="ECO:0000313" key="5">
    <source>
        <dbReference type="Proteomes" id="UP000316304"/>
    </source>
</evidence>
<evidence type="ECO:0000313" key="4">
    <source>
        <dbReference type="EMBL" id="TWU22025.1"/>
    </source>
</evidence>
<sequence length="428" mass="48180">MVQSPASLQTAPASLQLPPTDWQWAHEKSVCEPAQTPPVASDSQRSPAMTGLRLYDQSEHLLLASYAMHSADTEGRLHPEPPHAYRGPFARDRDRILHSSAFRRLSGKMQVFTGEMGIYHRTRLTHTFEVASVARTIARALRLNEDLTEALALMHDIGHPPFGHCGEDVLCERMSAVGGFSHNEFALVIVTELEQRYAEFSGLNLSRETLAGQDVRAHKAEAAVGRAALLEVQLVDAADSIAYDAHDVDDALQMGLLSIDELSELAIVRRALDLVRGKRGMMPIHQLRQSLVHELIDLQVSELVNVSVEMLRRQEGRNHNDVCDLGVRVDHGETLRRERRELEAFLFDAVYRHPRLIPVRDSAAQRLSELFDVLTRDPDRLPLRFRQRLHDHPLEKVVGEYLAGMTDAFCDQQHQYAMATSRGPLADW</sequence>
<dbReference type="Proteomes" id="UP000316304">
    <property type="component" value="Unassembled WGS sequence"/>
</dbReference>
<organism evidence="4 5">
    <name type="scientific">Novipirellula galeiformis</name>
    <dbReference type="NCBI Taxonomy" id="2528004"/>
    <lineage>
        <taxon>Bacteria</taxon>
        <taxon>Pseudomonadati</taxon>
        <taxon>Planctomycetota</taxon>
        <taxon>Planctomycetia</taxon>
        <taxon>Pirellulales</taxon>
        <taxon>Pirellulaceae</taxon>
        <taxon>Novipirellula</taxon>
    </lineage>
</organism>
<dbReference type="PANTHER" id="PTHR11373">
    <property type="entry name" value="DEOXYNUCLEOSIDE TRIPHOSPHATE TRIPHOSPHOHYDROLASE"/>
    <property type="match status" value="1"/>
</dbReference>
<dbReference type="NCBIfam" id="TIGR01353">
    <property type="entry name" value="dGTP_triPase"/>
    <property type="match status" value="1"/>
</dbReference>
<dbReference type="InterPro" id="IPR006675">
    <property type="entry name" value="HDIG_dom"/>
</dbReference>
<dbReference type="SUPFAM" id="SSF109604">
    <property type="entry name" value="HD-domain/PDEase-like"/>
    <property type="match status" value="1"/>
</dbReference>
<dbReference type="Pfam" id="PF01966">
    <property type="entry name" value="HD"/>
    <property type="match status" value="1"/>
</dbReference>
<dbReference type="SMART" id="SM00471">
    <property type="entry name" value="HDc"/>
    <property type="match status" value="1"/>
</dbReference>
<evidence type="ECO:0000259" key="3">
    <source>
        <dbReference type="PROSITE" id="PS51831"/>
    </source>
</evidence>
<dbReference type="InterPro" id="IPR050135">
    <property type="entry name" value="dGTPase-like"/>
</dbReference>
<name>A0A5C6CD84_9BACT</name>
<evidence type="ECO:0000256" key="2">
    <source>
        <dbReference type="HAMAP-Rule" id="MF_01212"/>
    </source>
</evidence>
<dbReference type="Pfam" id="PF13286">
    <property type="entry name" value="HD_assoc"/>
    <property type="match status" value="1"/>
</dbReference>
<dbReference type="NCBIfam" id="TIGR00277">
    <property type="entry name" value="HDIG"/>
    <property type="match status" value="1"/>
</dbReference>
<dbReference type="GO" id="GO:0006203">
    <property type="term" value="P:dGTP catabolic process"/>
    <property type="evidence" value="ECO:0007669"/>
    <property type="project" value="TreeGrafter"/>
</dbReference>
<dbReference type="PROSITE" id="PS51831">
    <property type="entry name" value="HD"/>
    <property type="match status" value="1"/>
</dbReference>
<dbReference type="Gene3D" id="1.10.3210.10">
    <property type="entry name" value="Hypothetical protein af1432"/>
    <property type="match status" value="1"/>
</dbReference>
<dbReference type="InterPro" id="IPR003607">
    <property type="entry name" value="HD/PDEase_dom"/>
</dbReference>
<dbReference type="PANTHER" id="PTHR11373:SF43">
    <property type="entry name" value="DEOXYGUANOSINETRIPHOSPHATE TRIPHOSPHOHYDROLASE-LIKE PROTEIN"/>
    <property type="match status" value="1"/>
</dbReference>
<proteinExistence type="inferred from homology"/>
<comment type="similarity">
    <text evidence="2">Belongs to the dGTPase family. Type 2 subfamily.</text>
</comment>
<evidence type="ECO:0000256" key="1">
    <source>
        <dbReference type="ARBA" id="ARBA00022801"/>
    </source>
</evidence>
<feature type="domain" description="HD" evidence="3">
    <location>
        <begin position="123"/>
        <end position="244"/>
    </location>
</feature>
<dbReference type="InterPro" id="IPR006261">
    <property type="entry name" value="dGTPase"/>
</dbReference>
<dbReference type="AlphaFoldDB" id="A0A5C6CD84"/>
<keyword evidence="5" id="KW-1185">Reference proteome</keyword>
<dbReference type="InterPro" id="IPR026875">
    <property type="entry name" value="PHydrolase_assoc_dom"/>
</dbReference>
<comment type="caution">
    <text evidence="4">The sequence shown here is derived from an EMBL/GenBank/DDBJ whole genome shotgun (WGS) entry which is preliminary data.</text>
</comment>
<keyword evidence="1 2" id="KW-0378">Hydrolase</keyword>
<dbReference type="EMBL" id="SJPT01000005">
    <property type="protein sequence ID" value="TWU22025.1"/>
    <property type="molecule type" value="Genomic_DNA"/>
</dbReference>
<reference evidence="4 5" key="1">
    <citation type="submission" date="2019-02" db="EMBL/GenBank/DDBJ databases">
        <title>Deep-cultivation of Planctomycetes and their phenomic and genomic characterization uncovers novel biology.</title>
        <authorList>
            <person name="Wiegand S."/>
            <person name="Jogler M."/>
            <person name="Boedeker C."/>
            <person name="Pinto D."/>
            <person name="Vollmers J."/>
            <person name="Rivas-Marin E."/>
            <person name="Kohn T."/>
            <person name="Peeters S.H."/>
            <person name="Heuer A."/>
            <person name="Rast P."/>
            <person name="Oberbeckmann S."/>
            <person name="Bunk B."/>
            <person name="Jeske O."/>
            <person name="Meyerdierks A."/>
            <person name="Storesund J.E."/>
            <person name="Kallscheuer N."/>
            <person name="Luecker S."/>
            <person name="Lage O.M."/>
            <person name="Pohl T."/>
            <person name="Merkel B.J."/>
            <person name="Hornburger P."/>
            <person name="Mueller R.-W."/>
            <person name="Bruemmer F."/>
            <person name="Labrenz M."/>
            <person name="Spormann A.M."/>
            <person name="Op Den Camp H."/>
            <person name="Overmann J."/>
            <person name="Amann R."/>
            <person name="Jetten M.S.M."/>
            <person name="Mascher T."/>
            <person name="Medema M.H."/>
            <person name="Devos D.P."/>
            <person name="Kaster A.-K."/>
            <person name="Ovreas L."/>
            <person name="Rohde M."/>
            <person name="Galperin M.Y."/>
            <person name="Jogler C."/>
        </authorList>
    </citation>
    <scope>NUCLEOTIDE SEQUENCE [LARGE SCALE GENOMIC DNA]</scope>
    <source>
        <strain evidence="4 5">Pla52o</strain>
    </source>
</reference>